<sequence>MSKLKAALLDDNKEQLLLNQQMLESFGMVSVVSSCASAKVFLEDVKTTQPEVLFLDLNLGDSYMTGMEVAFQLKLPVLFVSSNTAQYIKEIEKLKRDYDICVDHITKPFTEQEFLKTTQRFLKEIELFKKEEFIHLDFGMSKRNKIAINTIVYLSTDKNKGAESNNKQIHFTNRKPENLIDFSFTKMEDKGLLKSQFITIHKSFRVNAKHIKAYHKSTESIEVEVFTAQGKLESKYLQVSENYQPLVKQLKK</sequence>
<dbReference type="EMBL" id="CP037933">
    <property type="protein sequence ID" value="QBN17791.1"/>
    <property type="molecule type" value="Genomic_DNA"/>
</dbReference>
<dbReference type="InterPro" id="IPR001789">
    <property type="entry name" value="Sig_transdc_resp-reg_receiver"/>
</dbReference>
<feature type="domain" description="Response regulatory" evidence="2">
    <location>
        <begin position="5"/>
        <end position="122"/>
    </location>
</feature>
<dbReference type="SMART" id="SM00850">
    <property type="entry name" value="LytTR"/>
    <property type="match status" value="1"/>
</dbReference>
<dbReference type="CDD" id="cd00156">
    <property type="entry name" value="REC"/>
    <property type="match status" value="1"/>
</dbReference>
<dbReference type="SUPFAM" id="SSF52172">
    <property type="entry name" value="CheY-like"/>
    <property type="match status" value="1"/>
</dbReference>
<dbReference type="PROSITE" id="PS50110">
    <property type="entry name" value="RESPONSE_REGULATORY"/>
    <property type="match status" value="1"/>
</dbReference>
<accession>A0A4P6Y671</accession>
<dbReference type="Proteomes" id="UP000291124">
    <property type="component" value="Chromosome"/>
</dbReference>
<evidence type="ECO:0000313" key="3">
    <source>
        <dbReference type="EMBL" id="QBN17791.1"/>
    </source>
</evidence>
<organism evidence="3 4">
    <name type="scientific">Flavobacterium nackdongense</name>
    <dbReference type="NCBI Taxonomy" id="2547394"/>
    <lineage>
        <taxon>Bacteria</taxon>
        <taxon>Pseudomonadati</taxon>
        <taxon>Bacteroidota</taxon>
        <taxon>Flavobacteriia</taxon>
        <taxon>Flavobacteriales</taxon>
        <taxon>Flavobacteriaceae</taxon>
        <taxon>Flavobacterium</taxon>
    </lineage>
</organism>
<proteinExistence type="predicted"/>
<dbReference type="Pfam" id="PF04397">
    <property type="entry name" value="LytTR"/>
    <property type="match status" value="1"/>
</dbReference>
<dbReference type="PROSITE" id="PS51257">
    <property type="entry name" value="PROKAR_LIPOPROTEIN"/>
    <property type="match status" value="1"/>
</dbReference>
<dbReference type="Pfam" id="PF00072">
    <property type="entry name" value="Response_reg"/>
    <property type="match status" value="1"/>
</dbReference>
<dbReference type="KEGG" id="fnk:E1750_02905"/>
<keyword evidence="1" id="KW-0597">Phosphoprotein</keyword>
<protein>
    <submittedName>
        <fullName evidence="3">Response regulator</fullName>
    </submittedName>
</protein>
<dbReference type="OrthoDB" id="1238320at2"/>
<evidence type="ECO:0000256" key="1">
    <source>
        <dbReference type="PROSITE-ProRule" id="PRU00169"/>
    </source>
</evidence>
<reference evidence="4" key="1">
    <citation type="submission" date="2019-03" db="EMBL/GenBank/DDBJ databases">
        <title>Flavobacterium sp.</title>
        <authorList>
            <person name="Kim H."/>
        </authorList>
    </citation>
    <scope>NUCLEOTIDE SEQUENCE [LARGE SCALE GENOMIC DNA]</scope>
    <source>
        <strain evidence="4">GS13</strain>
    </source>
</reference>
<evidence type="ECO:0000259" key="2">
    <source>
        <dbReference type="PROSITE" id="PS50110"/>
    </source>
</evidence>
<keyword evidence="4" id="KW-1185">Reference proteome</keyword>
<evidence type="ECO:0000313" key="4">
    <source>
        <dbReference type="Proteomes" id="UP000291124"/>
    </source>
</evidence>
<dbReference type="RefSeq" id="WP_133275322.1">
    <property type="nucleotide sequence ID" value="NZ_CP037933.1"/>
</dbReference>
<feature type="modified residue" description="4-aspartylphosphate" evidence="1">
    <location>
        <position position="56"/>
    </location>
</feature>
<dbReference type="GO" id="GO:0000160">
    <property type="term" value="P:phosphorelay signal transduction system"/>
    <property type="evidence" value="ECO:0007669"/>
    <property type="project" value="InterPro"/>
</dbReference>
<dbReference type="InterPro" id="IPR011006">
    <property type="entry name" value="CheY-like_superfamily"/>
</dbReference>
<dbReference type="SMART" id="SM00448">
    <property type="entry name" value="REC"/>
    <property type="match status" value="1"/>
</dbReference>
<dbReference type="Gene3D" id="2.40.50.1020">
    <property type="entry name" value="LytTr DNA-binding domain"/>
    <property type="match status" value="1"/>
</dbReference>
<gene>
    <name evidence="3" type="ORF">E1750_02905</name>
</gene>
<name>A0A4P6Y671_9FLAO</name>
<dbReference type="GO" id="GO:0003677">
    <property type="term" value="F:DNA binding"/>
    <property type="evidence" value="ECO:0007669"/>
    <property type="project" value="InterPro"/>
</dbReference>
<dbReference type="AlphaFoldDB" id="A0A4P6Y671"/>
<dbReference type="Gene3D" id="3.40.50.2300">
    <property type="match status" value="1"/>
</dbReference>
<dbReference type="InterPro" id="IPR007492">
    <property type="entry name" value="LytTR_DNA-bd_dom"/>
</dbReference>